<proteinExistence type="predicted"/>
<protein>
    <submittedName>
        <fullName evidence="1">Uncharacterized protein</fullName>
    </submittedName>
</protein>
<organism evidence="1 2">
    <name type="scientific">Blepharisma stoltei</name>
    <dbReference type="NCBI Taxonomy" id="1481888"/>
    <lineage>
        <taxon>Eukaryota</taxon>
        <taxon>Sar</taxon>
        <taxon>Alveolata</taxon>
        <taxon>Ciliophora</taxon>
        <taxon>Postciliodesmatophora</taxon>
        <taxon>Heterotrichea</taxon>
        <taxon>Heterotrichida</taxon>
        <taxon>Blepharismidae</taxon>
        <taxon>Blepharisma</taxon>
    </lineage>
</organism>
<sequence>MDQGWVYGNCGYEGILSYEEFEQKNLILWMIKNQLAVWDVKLAWDLKLLEFYSDNLWTYDWIECKYNPQITVLDHSLQKDGEDFCLHCAFIIIALHFKREYSGIIKPNTNLNIFLKKIKLRKSVFLQPSRLKKYNQRMEKEGKIVSLLDSAIKTIRESMLW</sequence>
<accession>A0AAU9ITA9</accession>
<dbReference type="AlphaFoldDB" id="A0AAU9ITA9"/>
<gene>
    <name evidence="1" type="ORF">BSTOLATCC_MIC17760</name>
</gene>
<name>A0AAU9ITA9_9CILI</name>
<comment type="caution">
    <text evidence="1">The sequence shown here is derived from an EMBL/GenBank/DDBJ whole genome shotgun (WGS) entry which is preliminary data.</text>
</comment>
<dbReference type="Proteomes" id="UP001162131">
    <property type="component" value="Unassembled WGS sequence"/>
</dbReference>
<dbReference type="EMBL" id="CAJZBQ010000017">
    <property type="protein sequence ID" value="CAG9316937.1"/>
    <property type="molecule type" value="Genomic_DNA"/>
</dbReference>
<evidence type="ECO:0000313" key="1">
    <source>
        <dbReference type="EMBL" id="CAG9316937.1"/>
    </source>
</evidence>
<evidence type="ECO:0000313" key="2">
    <source>
        <dbReference type="Proteomes" id="UP001162131"/>
    </source>
</evidence>
<keyword evidence="2" id="KW-1185">Reference proteome</keyword>
<reference evidence="1" key="1">
    <citation type="submission" date="2021-09" db="EMBL/GenBank/DDBJ databases">
        <authorList>
            <consortium name="AG Swart"/>
            <person name="Singh M."/>
            <person name="Singh A."/>
            <person name="Seah K."/>
            <person name="Emmerich C."/>
        </authorList>
    </citation>
    <scope>NUCLEOTIDE SEQUENCE</scope>
    <source>
        <strain evidence="1">ATCC30299</strain>
    </source>
</reference>